<feature type="chain" id="PRO_5001478499" evidence="16">
    <location>
        <begin position="23"/>
        <end position="804"/>
    </location>
</feature>
<keyword evidence="5" id="KW-0410">Iron transport</keyword>
<keyword evidence="6 14" id="KW-0812">Transmembrane</keyword>
<comment type="caution">
    <text evidence="19">The sequence shown here is derived from an EMBL/GenBank/DDBJ whole genome shotgun (WGS) entry which is preliminary data.</text>
</comment>
<dbReference type="Pfam" id="PF07715">
    <property type="entry name" value="Plug"/>
    <property type="match status" value="1"/>
</dbReference>
<dbReference type="InterPro" id="IPR039426">
    <property type="entry name" value="TonB-dep_rcpt-like"/>
</dbReference>
<feature type="domain" description="TonB-dependent receptor plug" evidence="18">
    <location>
        <begin position="142"/>
        <end position="237"/>
    </location>
</feature>
<dbReference type="PANTHER" id="PTHR32552">
    <property type="entry name" value="FERRICHROME IRON RECEPTOR-RELATED"/>
    <property type="match status" value="1"/>
</dbReference>
<evidence type="ECO:0000256" key="3">
    <source>
        <dbReference type="ARBA" id="ARBA00022448"/>
    </source>
</evidence>
<evidence type="ECO:0000256" key="2">
    <source>
        <dbReference type="ARBA" id="ARBA00009810"/>
    </source>
</evidence>
<reference evidence="19 20" key="1">
    <citation type="submission" date="2014-02" db="EMBL/GenBank/DDBJ databases">
        <authorList>
            <person name="Sears C."/>
            <person name="Carroll K."/>
            <person name="Sack B.R."/>
            <person name="Qadri F."/>
            <person name="Myers L.L."/>
            <person name="Chung G.-T."/>
            <person name="Escheverria P."/>
            <person name="Fraser C.M."/>
            <person name="Sadzewicz L."/>
            <person name="Shefchek K.A."/>
            <person name="Tallon L."/>
            <person name="Das S.P."/>
            <person name="Daugherty S."/>
            <person name="Mongodin E.F."/>
        </authorList>
    </citation>
    <scope>NUCLEOTIDE SEQUENCE [LARGE SCALE GENOMIC DNA]</scope>
    <source>
        <strain evidence="20">3988T(B)14</strain>
    </source>
</reference>
<keyword evidence="4 14" id="KW-1134">Transmembrane beta strand</keyword>
<proteinExistence type="inferred from homology"/>
<dbReference type="PATRIC" id="fig|1339315.3.peg.4585"/>
<evidence type="ECO:0000256" key="7">
    <source>
        <dbReference type="ARBA" id="ARBA00022729"/>
    </source>
</evidence>
<organism evidence="19 20">
    <name type="scientific">Bacteroides fragilis str. 3988T(B)14</name>
    <dbReference type="NCBI Taxonomy" id="1339315"/>
    <lineage>
        <taxon>Bacteria</taxon>
        <taxon>Pseudomonadati</taxon>
        <taxon>Bacteroidota</taxon>
        <taxon>Bacteroidia</taxon>
        <taxon>Bacteroidales</taxon>
        <taxon>Bacteroidaceae</taxon>
        <taxon>Bacteroides</taxon>
    </lineage>
</organism>
<keyword evidence="3 14" id="KW-0813">Transport</keyword>
<keyword evidence="13 14" id="KW-0998">Cell outer membrane</keyword>
<keyword evidence="10 15" id="KW-0798">TonB box</keyword>
<dbReference type="InterPro" id="IPR012910">
    <property type="entry name" value="Plug_dom"/>
</dbReference>
<keyword evidence="7 16" id="KW-0732">Signal</keyword>
<dbReference type="InterPro" id="IPR010105">
    <property type="entry name" value="TonB_sidphr_rcpt"/>
</dbReference>
<dbReference type="GO" id="GO:0009279">
    <property type="term" value="C:cell outer membrane"/>
    <property type="evidence" value="ECO:0007669"/>
    <property type="project" value="UniProtKB-SubCell"/>
</dbReference>
<keyword evidence="12 19" id="KW-0675">Receptor</keyword>
<sequence>MKQIYSTLLLLVLLIFPSLLFATEPESVDRVPAIRGVVYDETDTPLASATVQIEGTTIGTTTNSEGRFILRNLARKVYKINVSFVGYVTQTRTVDLTSRSVAQLSFTLLPDDNLLSTVEVFGERYKQPKKLDAITRMPLRPSEQIQSISVISEKSITEQGALTVTDVARNVPGVTLFGSYGGVRESMSIRGYRGVPILKNGVRIDSDFRTGSALSEMQGVESIQVIKGSAAVTQGIGNDLGSAGGVINVVTKTPKFTNEGEVSLRAGSWGLFRPTFDVQSVLDKNQTIAFRMNGAFERSDNYRPVIHSNRVYINPSLEWRPDDKTSVTIEMDYLNDNRTPYTSSVNLSKDTEENLYDMPHNKFLGFKNDNVNNKTLTYAARITRQLTDNISVRAAYFGSSYKVDNTSTSVKTVVNKEYNMRRRTISRSLRDDRNSTFQLDFIGRDIFTGPVKHTFQLGFDYKNTDLSITNYTPVNIDTINVLAPSISNVLPVAVKFVPETPVESNSSSYGIMAQEVMTFNKYIKAILGLRYSYISSQDGTSAGPTTGDAWNPMLGIMLTPIKNINLFGSYTTTTSLLHAARRMENGDEIGPSKPRQFEVGIKSDWLNNRLRFNLTYFDILTKNLSYSTYHPGTTQPTGYFDKAGSLKRKGIETELSGSILENLQVMMGYAYLDAKYENSPAFKNGSAPMNTPKHTANGWIQYRFDKGVLKRLSAGIGVYFVGKRPVNDFAIKPDGHGSMTNEKPFDMPGYTTINAQLAYSIHKFTARVYLNNLFDALGYNSYYRGGYINQIDPRNFSAVISYHF</sequence>
<evidence type="ECO:0000256" key="4">
    <source>
        <dbReference type="ARBA" id="ARBA00022452"/>
    </source>
</evidence>
<dbReference type="SUPFAM" id="SSF49464">
    <property type="entry name" value="Carboxypeptidase regulatory domain-like"/>
    <property type="match status" value="1"/>
</dbReference>
<comment type="similarity">
    <text evidence="2 14 15">Belongs to the TonB-dependent receptor family.</text>
</comment>
<keyword evidence="9" id="KW-0406">Ion transport</keyword>
<dbReference type="PANTHER" id="PTHR32552:SF68">
    <property type="entry name" value="FERRICHROME OUTER MEMBRANE TRANSPORTER_PHAGE RECEPTOR"/>
    <property type="match status" value="1"/>
</dbReference>
<feature type="domain" description="TonB-dependent receptor-like beta-barrel" evidence="17">
    <location>
        <begin position="319"/>
        <end position="773"/>
    </location>
</feature>
<dbReference type="CDD" id="cd01347">
    <property type="entry name" value="ligand_gated_channel"/>
    <property type="match status" value="1"/>
</dbReference>
<dbReference type="NCBIfam" id="TIGR01783">
    <property type="entry name" value="TonB-siderophor"/>
    <property type="match status" value="1"/>
</dbReference>
<dbReference type="RefSeq" id="WP_032558771.1">
    <property type="nucleotide sequence ID" value="NZ_JGCY01000408.1"/>
</dbReference>
<name>A0A015VVU3_BACFG</name>
<keyword evidence="11 14" id="KW-0472">Membrane</keyword>
<evidence type="ECO:0000256" key="1">
    <source>
        <dbReference type="ARBA" id="ARBA00004571"/>
    </source>
</evidence>
<keyword evidence="8" id="KW-0408">Iron</keyword>
<evidence type="ECO:0000256" key="15">
    <source>
        <dbReference type="RuleBase" id="RU003357"/>
    </source>
</evidence>
<evidence type="ECO:0000256" key="12">
    <source>
        <dbReference type="ARBA" id="ARBA00023170"/>
    </source>
</evidence>
<evidence type="ECO:0000256" key="9">
    <source>
        <dbReference type="ARBA" id="ARBA00023065"/>
    </source>
</evidence>
<evidence type="ECO:0000256" key="14">
    <source>
        <dbReference type="PROSITE-ProRule" id="PRU01360"/>
    </source>
</evidence>
<dbReference type="InterPro" id="IPR000531">
    <property type="entry name" value="Beta-barrel_TonB"/>
</dbReference>
<evidence type="ECO:0000313" key="19">
    <source>
        <dbReference type="EMBL" id="EXY72350.1"/>
    </source>
</evidence>
<evidence type="ECO:0000256" key="11">
    <source>
        <dbReference type="ARBA" id="ARBA00023136"/>
    </source>
</evidence>
<evidence type="ECO:0000259" key="17">
    <source>
        <dbReference type="Pfam" id="PF00593"/>
    </source>
</evidence>
<gene>
    <name evidence="19" type="ORF">M124_3956</name>
</gene>
<dbReference type="Gene3D" id="2.40.170.20">
    <property type="entry name" value="TonB-dependent receptor, beta-barrel domain"/>
    <property type="match status" value="1"/>
</dbReference>
<feature type="signal peptide" evidence="16">
    <location>
        <begin position="1"/>
        <end position="22"/>
    </location>
</feature>
<dbReference type="EMBL" id="JGCY01000408">
    <property type="protein sequence ID" value="EXY72350.1"/>
    <property type="molecule type" value="Genomic_DNA"/>
</dbReference>
<dbReference type="InterPro" id="IPR008969">
    <property type="entry name" value="CarboxyPept-like_regulatory"/>
</dbReference>
<evidence type="ECO:0000256" key="8">
    <source>
        <dbReference type="ARBA" id="ARBA00023004"/>
    </source>
</evidence>
<dbReference type="InterPro" id="IPR037066">
    <property type="entry name" value="Plug_dom_sf"/>
</dbReference>
<evidence type="ECO:0000256" key="6">
    <source>
        <dbReference type="ARBA" id="ARBA00022692"/>
    </source>
</evidence>
<dbReference type="SUPFAM" id="SSF56935">
    <property type="entry name" value="Porins"/>
    <property type="match status" value="1"/>
</dbReference>
<dbReference type="Gene3D" id="2.60.40.1120">
    <property type="entry name" value="Carboxypeptidase-like, regulatory domain"/>
    <property type="match status" value="1"/>
</dbReference>
<dbReference type="PROSITE" id="PS52016">
    <property type="entry name" value="TONB_DEPENDENT_REC_3"/>
    <property type="match status" value="1"/>
</dbReference>
<dbReference type="InterPro" id="IPR036942">
    <property type="entry name" value="Beta-barrel_TonB_sf"/>
</dbReference>
<dbReference type="GO" id="GO:0038023">
    <property type="term" value="F:signaling receptor activity"/>
    <property type="evidence" value="ECO:0007669"/>
    <property type="project" value="InterPro"/>
</dbReference>
<evidence type="ECO:0000256" key="10">
    <source>
        <dbReference type="ARBA" id="ARBA00023077"/>
    </source>
</evidence>
<dbReference type="Proteomes" id="UP000020529">
    <property type="component" value="Unassembled WGS sequence"/>
</dbReference>
<dbReference type="GO" id="GO:0015891">
    <property type="term" value="P:siderophore transport"/>
    <property type="evidence" value="ECO:0007669"/>
    <property type="project" value="InterPro"/>
</dbReference>
<protein>
    <submittedName>
        <fullName evidence="19">TonB-dependent siderophore receptor family protein</fullName>
    </submittedName>
</protein>
<evidence type="ECO:0000256" key="5">
    <source>
        <dbReference type="ARBA" id="ARBA00022496"/>
    </source>
</evidence>
<evidence type="ECO:0000259" key="18">
    <source>
        <dbReference type="Pfam" id="PF07715"/>
    </source>
</evidence>
<dbReference type="GO" id="GO:0015344">
    <property type="term" value="F:siderophore uptake transmembrane transporter activity"/>
    <property type="evidence" value="ECO:0007669"/>
    <property type="project" value="TreeGrafter"/>
</dbReference>
<dbReference type="Pfam" id="PF13715">
    <property type="entry name" value="CarbopepD_reg_2"/>
    <property type="match status" value="1"/>
</dbReference>
<dbReference type="Gene3D" id="2.170.130.10">
    <property type="entry name" value="TonB-dependent receptor, plug domain"/>
    <property type="match status" value="1"/>
</dbReference>
<comment type="subcellular location">
    <subcellularLocation>
        <location evidence="1 14">Cell outer membrane</location>
        <topology evidence="1 14">Multi-pass membrane protein</topology>
    </subcellularLocation>
</comment>
<dbReference type="Pfam" id="PF00593">
    <property type="entry name" value="TonB_dep_Rec_b-barrel"/>
    <property type="match status" value="1"/>
</dbReference>
<evidence type="ECO:0000256" key="13">
    <source>
        <dbReference type="ARBA" id="ARBA00023237"/>
    </source>
</evidence>
<evidence type="ECO:0000256" key="16">
    <source>
        <dbReference type="SAM" id="SignalP"/>
    </source>
</evidence>
<evidence type="ECO:0000313" key="20">
    <source>
        <dbReference type="Proteomes" id="UP000020529"/>
    </source>
</evidence>
<dbReference type="AlphaFoldDB" id="A0A015VVU3"/>
<accession>A0A015VVU3</accession>